<keyword evidence="1" id="KW-0808">Transferase</keyword>
<dbReference type="InterPro" id="IPR000719">
    <property type="entry name" value="Prot_kinase_dom"/>
</dbReference>
<evidence type="ECO:0000313" key="8">
    <source>
        <dbReference type="EMBL" id="ACY16557.1"/>
    </source>
</evidence>
<evidence type="ECO:0000256" key="6">
    <source>
        <dbReference type="SAM" id="MobiDB-lite"/>
    </source>
</evidence>
<dbReference type="PROSITE" id="PS50011">
    <property type="entry name" value="PROTEIN_KINASE_DOM"/>
    <property type="match status" value="1"/>
</dbReference>
<dbReference type="HOGENOM" id="CLU_506955_0_0_7"/>
<evidence type="ECO:0000256" key="3">
    <source>
        <dbReference type="ARBA" id="ARBA00022777"/>
    </source>
</evidence>
<dbReference type="RefSeq" id="WP_012829155.1">
    <property type="nucleotide sequence ID" value="NC_013440.1"/>
</dbReference>
<dbReference type="Gene3D" id="1.10.510.10">
    <property type="entry name" value="Transferase(Phosphotransferase) domain 1"/>
    <property type="match status" value="1"/>
</dbReference>
<keyword evidence="2 5" id="KW-0547">Nucleotide-binding</keyword>
<keyword evidence="9" id="KW-1185">Reference proteome</keyword>
<dbReference type="Pfam" id="PF00069">
    <property type="entry name" value="Pkinase"/>
    <property type="match status" value="1"/>
</dbReference>
<proteinExistence type="predicted"/>
<dbReference type="InterPro" id="IPR008271">
    <property type="entry name" value="Ser/Thr_kinase_AS"/>
</dbReference>
<feature type="region of interest" description="Disordered" evidence="6">
    <location>
        <begin position="420"/>
        <end position="484"/>
    </location>
</feature>
<evidence type="ECO:0000256" key="2">
    <source>
        <dbReference type="ARBA" id="ARBA00022741"/>
    </source>
</evidence>
<dbReference type="InterPro" id="IPR017441">
    <property type="entry name" value="Protein_kinase_ATP_BS"/>
</dbReference>
<gene>
    <name evidence="8" type="ordered locus">Hoch_4058</name>
</gene>
<evidence type="ECO:0000256" key="1">
    <source>
        <dbReference type="ARBA" id="ARBA00022679"/>
    </source>
</evidence>
<feature type="compositionally biased region" description="Acidic residues" evidence="6">
    <location>
        <begin position="435"/>
        <end position="445"/>
    </location>
</feature>
<dbReference type="AlphaFoldDB" id="D0LJI3"/>
<feature type="compositionally biased region" description="Basic and acidic residues" evidence="6">
    <location>
        <begin position="470"/>
        <end position="481"/>
    </location>
</feature>
<reference evidence="8 9" key="1">
    <citation type="journal article" date="2010" name="Stand. Genomic Sci.">
        <title>Complete genome sequence of Haliangium ochraceum type strain (SMP-2).</title>
        <authorList>
            <consortium name="US DOE Joint Genome Institute (JGI-PGF)"/>
            <person name="Ivanova N."/>
            <person name="Daum C."/>
            <person name="Lang E."/>
            <person name="Abt B."/>
            <person name="Kopitz M."/>
            <person name="Saunders E."/>
            <person name="Lapidus A."/>
            <person name="Lucas S."/>
            <person name="Glavina Del Rio T."/>
            <person name="Nolan M."/>
            <person name="Tice H."/>
            <person name="Copeland A."/>
            <person name="Cheng J.F."/>
            <person name="Chen F."/>
            <person name="Bruce D."/>
            <person name="Goodwin L."/>
            <person name="Pitluck S."/>
            <person name="Mavromatis K."/>
            <person name="Pati A."/>
            <person name="Mikhailova N."/>
            <person name="Chen A."/>
            <person name="Palaniappan K."/>
            <person name="Land M."/>
            <person name="Hauser L."/>
            <person name="Chang Y.J."/>
            <person name="Jeffries C.D."/>
            <person name="Detter J.C."/>
            <person name="Brettin T."/>
            <person name="Rohde M."/>
            <person name="Goker M."/>
            <person name="Bristow J."/>
            <person name="Markowitz V."/>
            <person name="Eisen J.A."/>
            <person name="Hugenholtz P."/>
            <person name="Kyrpides N.C."/>
            <person name="Klenk H.P."/>
        </authorList>
    </citation>
    <scope>NUCLEOTIDE SEQUENCE [LARGE SCALE GENOMIC DNA]</scope>
    <source>
        <strain evidence="9">DSM 14365 / CIP 107738 / JCM 11303 / AJ 13395 / SMP-2</strain>
    </source>
</reference>
<dbReference type="PROSITE" id="PS00108">
    <property type="entry name" value="PROTEIN_KINASE_ST"/>
    <property type="match status" value="1"/>
</dbReference>
<accession>D0LJI3</accession>
<keyword evidence="3 8" id="KW-0418">Kinase</keyword>
<dbReference type="PROSITE" id="PS00107">
    <property type="entry name" value="PROTEIN_KINASE_ATP"/>
    <property type="match status" value="1"/>
</dbReference>
<organism evidence="8 9">
    <name type="scientific">Haliangium ochraceum (strain DSM 14365 / JCM 11303 / SMP-2)</name>
    <dbReference type="NCBI Taxonomy" id="502025"/>
    <lineage>
        <taxon>Bacteria</taxon>
        <taxon>Pseudomonadati</taxon>
        <taxon>Myxococcota</taxon>
        <taxon>Polyangia</taxon>
        <taxon>Haliangiales</taxon>
        <taxon>Kofleriaceae</taxon>
        <taxon>Haliangium</taxon>
    </lineage>
</organism>
<dbReference type="Gene3D" id="3.30.200.20">
    <property type="entry name" value="Phosphorylase Kinase, domain 1"/>
    <property type="match status" value="1"/>
</dbReference>
<dbReference type="Proteomes" id="UP000001880">
    <property type="component" value="Chromosome"/>
</dbReference>
<evidence type="ECO:0000313" key="9">
    <source>
        <dbReference type="Proteomes" id="UP000001880"/>
    </source>
</evidence>
<sequence>MFRKGFARCPLDGAPLSPLSADPLEGTVFADRYVIEECVGEGGMGRVYRASHRHMSRQFAVKVLFGEHAAEQEMQARFAREAEAACRLSHPNVVTVIDFGETEQGLFYLVMDWVEGRRLTDLITHEAPMPRERVADITRQILEGLTHAHEQGLVHRDLKSENLIVSVESERELVRIVDFGLAVGVESESDARLTAEGTVYGTPAYMSPEQACGMALDGRTDLFSLGVLVYEMLCGELPFTGVPMDIVRQNMNDEPPWIDARVPGLSVDRSLESLARKLMAKRPQDRYQSAREVLAVLAELNGAWTRPGSMRERARHDTVVAGGPSRRRWPVIAGVAGVLVLLSGLGFVLSSMSPAGEGEAVVARAADGAGGEPAAAMSIAEAAAAEAAAAEAAKAAAAAEAAEALAAANAGEPAATAADAASAEAASADAASADADADANDDEAREEARRRRRARRERGRAEGEAEGEAESGREAPAERSGHTAAEVSKLYTQVGALVDKLAKTRDDAAAKALVAEYFAIPAGSAQLNAALREDVWRRLTRLRAKVRSALAR</sequence>
<dbReference type="SUPFAM" id="SSF56112">
    <property type="entry name" value="Protein kinase-like (PK-like)"/>
    <property type="match status" value="1"/>
</dbReference>
<keyword evidence="8" id="KW-0723">Serine/threonine-protein kinase</keyword>
<dbReference type="CDD" id="cd14014">
    <property type="entry name" value="STKc_PknB_like"/>
    <property type="match status" value="1"/>
</dbReference>
<feature type="binding site" evidence="5">
    <location>
        <position position="62"/>
    </location>
    <ligand>
        <name>ATP</name>
        <dbReference type="ChEBI" id="CHEBI:30616"/>
    </ligand>
</feature>
<name>D0LJI3_HALO1</name>
<dbReference type="PANTHER" id="PTHR43289:SF6">
    <property type="entry name" value="SERINE_THREONINE-PROTEIN KINASE NEKL-3"/>
    <property type="match status" value="1"/>
</dbReference>
<dbReference type="InterPro" id="IPR011009">
    <property type="entry name" value="Kinase-like_dom_sf"/>
</dbReference>
<dbReference type="eggNOG" id="COG0515">
    <property type="taxonomic scope" value="Bacteria"/>
</dbReference>
<dbReference type="PANTHER" id="PTHR43289">
    <property type="entry name" value="MITOGEN-ACTIVATED PROTEIN KINASE KINASE KINASE 20-RELATED"/>
    <property type="match status" value="1"/>
</dbReference>
<feature type="compositionally biased region" description="Low complexity" evidence="6">
    <location>
        <begin position="420"/>
        <end position="434"/>
    </location>
</feature>
<dbReference type="GO" id="GO:0004674">
    <property type="term" value="F:protein serine/threonine kinase activity"/>
    <property type="evidence" value="ECO:0007669"/>
    <property type="project" value="UniProtKB-KW"/>
</dbReference>
<keyword evidence="4 5" id="KW-0067">ATP-binding</keyword>
<dbReference type="SMART" id="SM00220">
    <property type="entry name" value="S_TKc"/>
    <property type="match status" value="1"/>
</dbReference>
<dbReference type="EMBL" id="CP001804">
    <property type="protein sequence ID" value="ACY16557.1"/>
    <property type="molecule type" value="Genomic_DNA"/>
</dbReference>
<dbReference type="OrthoDB" id="9801841at2"/>
<evidence type="ECO:0000259" key="7">
    <source>
        <dbReference type="PROSITE" id="PS50011"/>
    </source>
</evidence>
<evidence type="ECO:0000256" key="4">
    <source>
        <dbReference type="ARBA" id="ARBA00022840"/>
    </source>
</evidence>
<dbReference type="STRING" id="502025.Hoch_4058"/>
<dbReference type="GO" id="GO:0005524">
    <property type="term" value="F:ATP binding"/>
    <property type="evidence" value="ECO:0007669"/>
    <property type="project" value="UniProtKB-UniRule"/>
</dbReference>
<dbReference type="KEGG" id="hoh:Hoch_4058"/>
<protein>
    <submittedName>
        <fullName evidence="8">Serine/threonine protein kinase</fullName>
    </submittedName>
</protein>
<evidence type="ECO:0000256" key="5">
    <source>
        <dbReference type="PROSITE-ProRule" id="PRU10141"/>
    </source>
</evidence>
<feature type="domain" description="Protein kinase" evidence="7">
    <location>
        <begin position="33"/>
        <end position="300"/>
    </location>
</feature>